<reference evidence="2 3" key="1">
    <citation type="submission" date="2020-08" db="EMBL/GenBank/DDBJ databases">
        <title>Genomic Encyclopedia of Type Strains, Phase IV (KMG-IV): sequencing the most valuable type-strain genomes for metagenomic binning, comparative biology and taxonomic classification.</title>
        <authorList>
            <person name="Goeker M."/>
        </authorList>
    </citation>
    <scope>NUCLEOTIDE SEQUENCE [LARGE SCALE GENOMIC DNA]</scope>
    <source>
        <strain evidence="2 3">YIM 65646</strain>
    </source>
</reference>
<dbReference type="RefSeq" id="WP_184788293.1">
    <property type="nucleotide sequence ID" value="NZ_BONT01000003.1"/>
</dbReference>
<evidence type="ECO:0000259" key="1">
    <source>
        <dbReference type="Pfam" id="PF12697"/>
    </source>
</evidence>
<keyword evidence="3" id="KW-1185">Reference proteome</keyword>
<dbReference type="Pfam" id="PF12697">
    <property type="entry name" value="Abhydrolase_6"/>
    <property type="match status" value="1"/>
</dbReference>
<evidence type="ECO:0000313" key="3">
    <source>
        <dbReference type="Proteomes" id="UP000548476"/>
    </source>
</evidence>
<dbReference type="EMBL" id="JACHGT010000006">
    <property type="protein sequence ID" value="MBB6035441.1"/>
    <property type="molecule type" value="Genomic_DNA"/>
</dbReference>
<dbReference type="InterPro" id="IPR000073">
    <property type="entry name" value="AB_hydrolase_1"/>
</dbReference>
<accession>A0A841FDU1</accession>
<evidence type="ECO:0000313" key="2">
    <source>
        <dbReference type="EMBL" id="MBB6035441.1"/>
    </source>
</evidence>
<dbReference type="PANTHER" id="PTHR37017:SF11">
    <property type="entry name" value="ESTERASE_LIPASE_THIOESTERASE DOMAIN-CONTAINING PROTEIN"/>
    <property type="match status" value="1"/>
</dbReference>
<dbReference type="InterPro" id="IPR052897">
    <property type="entry name" value="Sec-Metab_Biosynth_Hydrolase"/>
</dbReference>
<gene>
    <name evidence="2" type="ORF">HNR73_003298</name>
</gene>
<feature type="domain" description="AB hydrolase-1" evidence="1">
    <location>
        <begin position="5"/>
        <end position="228"/>
    </location>
</feature>
<dbReference type="AlphaFoldDB" id="A0A841FDU1"/>
<dbReference type="GO" id="GO:0003824">
    <property type="term" value="F:catalytic activity"/>
    <property type="evidence" value="ECO:0007669"/>
    <property type="project" value="UniProtKB-ARBA"/>
</dbReference>
<dbReference type="InterPro" id="IPR029058">
    <property type="entry name" value="AB_hydrolase_fold"/>
</dbReference>
<dbReference type="SUPFAM" id="SSF53474">
    <property type="entry name" value="alpha/beta-Hydrolases"/>
    <property type="match status" value="1"/>
</dbReference>
<dbReference type="PANTHER" id="PTHR37017">
    <property type="entry name" value="AB HYDROLASE-1 DOMAIN-CONTAINING PROTEIN-RELATED"/>
    <property type="match status" value="1"/>
</dbReference>
<protein>
    <submittedName>
        <fullName evidence="2">Pimeloyl-ACP methyl ester carboxylesterase</fullName>
    </submittedName>
</protein>
<sequence length="234" mass="24554">MTTYVLVPGAWGGAWLWEPVTRDLRARGHEVHPVTLPGLSAHAAEPATAVTLAEHVTAVHELIERMDLTDVVLAGHSYAGIVTGQVAAAEPERVAHAVFVDANLPVEGESLVGAFSPAGQDHMHESIAANGGMWLPPTLEELAGAGLDGPQAELFVSRAVPHPGLTVTQPAALARPLSQLRATYVNCTVPNPAIPQAAEALREAPGWTFTEIATGHWPMLTAPVELAEILLKAG</sequence>
<comment type="caution">
    <text evidence="2">The sequence shown here is derived from an EMBL/GenBank/DDBJ whole genome shotgun (WGS) entry which is preliminary data.</text>
</comment>
<proteinExistence type="predicted"/>
<name>A0A841FDU1_9ACTN</name>
<organism evidence="2 3">
    <name type="scientific">Phytomonospora endophytica</name>
    <dbReference type="NCBI Taxonomy" id="714109"/>
    <lineage>
        <taxon>Bacteria</taxon>
        <taxon>Bacillati</taxon>
        <taxon>Actinomycetota</taxon>
        <taxon>Actinomycetes</taxon>
        <taxon>Micromonosporales</taxon>
        <taxon>Micromonosporaceae</taxon>
        <taxon>Phytomonospora</taxon>
    </lineage>
</organism>
<dbReference type="Gene3D" id="3.40.50.1820">
    <property type="entry name" value="alpha/beta hydrolase"/>
    <property type="match status" value="1"/>
</dbReference>
<dbReference type="Proteomes" id="UP000548476">
    <property type="component" value="Unassembled WGS sequence"/>
</dbReference>